<reference evidence="3" key="2">
    <citation type="journal article" date="2019" name="IMA Fungus">
        <title>Genome sequencing and comparison of five Tilletia species to identify candidate genes for the detection of regulated species infecting wheat.</title>
        <authorList>
            <person name="Nguyen H.D.T."/>
            <person name="Sultana T."/>
            <person name="Kesanakurti P."/>
            <person name="Hambleton S."/>
        </authorList>
    </citation>
    <scope>NUCLEOTIDE SEQUENCE</scope>
    <source>
        <strain evidence="3">DAOMC 236416</strain>
    </source>
</reference>
<evidence type="ECO:0000313" key="4">
    <source>
        <dbReference type="Proteomes" id="UP000077521"/>
    </source>
</evidence>
<dbReference type="GO" id="GO:0003676">
    <property type="term" value="F:nucleic acid binding"/>
    <property type="evidence" value="ECO:0007669"/>
    <property type="project" value="InterPro"/>
</dbReference>
<dbReference type="PANTHER" id="PTHR47481">
    <property type="match status" value="1"/>
</dbReference>
<feature type="compositionally biased region" description="Basic and acidic residues" evidence="2">
    <location>
        <begin position="232"/>
        <end position="241"/>
    </location>
</feature>
<protein>
    <submittedName>
        <fullName evidence="3">Uncharacterized protein</fullName>
    </submittedName>
</protein>
<evidence type="ECO:0000256" key="2">
    <source>
        <dbReference type="SAM" id="MobiDB-lite"/>
    </source>
</evidence>
<dbReference type="AlphaFoldDB" id="A0A177TS29"/>
<keyword evidence="1" id="KW-0507">mRNA processing</keyword>
<feature type="region of interest" description="Disordered" evidence="2">
    <location>
        <begin position="212"/>
        <end position="241"/>
    </location>
</feature>
<dbReference type="PANTHER" id="PTHR47481:SF7">
    <property type="entry name" value="CCHC-TYPE DOMAIN-CONTAINING PROTEIN"/>
    <property type="match status" value="1"/>
</dbReference>
<keyword evidence="4" id="KW-1185">Reference proteome</keyword>
<dbReference type="InterPro" id="IPR036875">
    <property type="entry name" value="Znf_CCHC_sf"/>
</dbReference>
<gene>
    <name evidence="3" type="ORF">A4X13_0g2162</name>
</gene>
<dbReference type="EMBL" id="LWDF02000098">
    <property type="protein sequence ID" value="KAE8257724.1"/>
    <property type="molecule type" value="Genomic_DNA"/>
</dbReference>
<accession>A0A177TS29</accession>
<dbReference type="GO" id="GO:0006397">
    <property type="term" value="P:mRNA processing"/>
    <property type="evidence" value="ECO:0007669"/>
    <property type="project" value="UniProtKB-KW"/>
</dbReference>
<dbReference type="GO" id="GO:0008270">
    <property type="term" value="F:zinc ion binding"/>
    <property type="evidence" value="ECO:0007669"/>
    <property type="project" value="InterPro"/>
</dbReference>
<dbReference type="Proteomes" id="UP000077521">
    <property type="component" value="Unassembled WGS sequence"/>
</dbReference>
<dbReference type="SUPFAM" id="SSF57756">
    <property type="entry name" value="Retrovirus zinc finger-like domains"/>
    <property type="match status" value="1"/>
</dbReference>
<sequence length="292" mass="32631">MSDNKDLAITGIGSVPKLKGAANYHDWRWQIEMVLRAKDMWHVVSGEDARPEGVLAASAWNKTASQALAIVVLTCESRIQTHIKTLRDPAAVLAKLDATFQPKGLAHIIRLRKEYHQFGARVNCDDIEDHISGLCVIADKRAAVGDAVAESDLVLTLLGSLPAAYDTLVTAIDQQREGIPDLEWVRVKILEEQSRQKTRIISENVVGDTAMLAHSPRQPWTNTRPNNSPNNNRKDERVTDPDMKCTWCGRTNHWASACRIIKSTLDKLEPIKTHPEDRPERAAYAFNTTATW</sequence>
<name>A0A177TS29_9BASI</name>
<reference evidence="3" key="1">
    <citation type="submission" date="2016-04" db="EMBL/GenBank/DDBJ databases">
        <authorList>
            <person name="Nguyen H.D."/>
            <person name="Samba Siva P."/>
            <person name="Cullis J."/>
            <person name="Levesque C.A."/>
            <person name="Hambleton S."/>
        </authorList>
    </citation>
    <scope>NUCLEOTIDE SEQUENCE</scope>
    <source>
        <strain evidence="3">DAOMC 236416</strain>
    </source>
</reference>
<feature type="compositionally biased region" description="Low complexity" evidence="2">
    <location>
        <begin position="221"/>
        <end position="231"/>
    </location>
</feature>
<dbReference type="Pfam" id="PF14223">
    <property type="entry name" value="Retrotran_gag_2"/>
    <property type="match status" value="1"/>
</dbReference>
<organism evidence="3 4">
    <name type="scientific">Tilletia indica</name>
    <dbReference type="NCBI Taxonomy" id="43049"/>
    <lineage>
        <taxon>Eukaryota</taxon>
        <taxon>Fungi</taxon>
        <taxon>Dikarya</taxon>
        <taxon>Basidiomycota</taxon>
        <taxon>Ustilaginomycotina</taxon>
        <taxon>Exobasidiomycetes</taxon>
        <taxon>Tilletiales</taxon>
        <taxon>Tilletiaceae</taxon>
        <taxon>Tilletia</taxon>
    </lineage>
</organism>
<evidence type="ECO:0000256" key="1">
    <source>
        <dbReference type="ARBA" id="ARBA00022664"/>
    </source>
</evidence>
<evidence type="ECO:0000313" key="3">
    <source>
        <dbReference type="EMBL" id="KAE8257724.1"/>
    </source>
</evidence>
<proteinExistence type="predicted"/>
<comment type="caution">
    <text evidence="3">The sequence shown here is derived from an EMBL/GenBank/DDBJ whole genome shotgun (WGS) entry which is preliminary data.</text>
</comment>